<dbReference type="Pfam" id="PF02518">
    <property type="entry name" value="HATPase_c"/>
    <property type="match status" value="1"/>
</dbReference>
<dbReference type="Proteomes" id="UP000681414">
    <property type="component" value="Unassembled WGS sequence"/>
</dbReference>
<dbReference type="FunFam" id="3.30.565.10:FF:000010">
    <property type="entry name" value="Sensor histidine kinase RcsC"/>
    <property type="match status" value="1"/>
</dbReference>
<dbReference type="Pfam" id="PF13185">
    <property type="entry name" value="GAF_2"/>
    <property type="match status" value="1"/>
</dbReference>
<gene>
    <name evidence="20" type="ORF">KHA97_22215</name>
</gene>
<feature type="modified residue" description="4-aspartylphosphate" evidence="14">
    <location>
        <position position="859"/>
    </location>
</feature>
<proteinExistence type="inferred from homology"/>
<dbReference type="RefSeq" id="WP_213126992.1">
    <property type="nucleotide sequence ID" value="NZ_JAGYPG010000005.1"/>
</dbReference>
<dbReference type="CDD" id="cd00082">
    <property type="entry name" value="HisKA"/>
    <property type="match status" value="1"/>
</dbReference>
<dbReference type="InterPro" id="IPR024478">
    <property type="entry name" value="HlyB_4HB_MCP"/>
</dbReference>
<dbReference type="InterPro" id="IPR003661">
    <property type="entry name" value="HisK_dim/P_dom"/>
</dbReference>
<dbReference type="CDD" id="cd00156">
    <property type="entry name" value="REC"/>
    <property type="match status" value="1"/>
</dbReference>
<name>A0A942TKQ8_9BACI</name>
<keyword evidence="9" id="KW-0418">Kinase</keyword>
<dbReference type="InterPro" id="IPR001789">
    <property type="entry name" value="Sig_transdc_resp-reg_receiver"/>
</dbReference>
<keyword evidence="6 14" id="KW-0597">Phosphoprotein</keyword>
<keyword evidence="7" id="KW-0808">Transferase</keyword>
<evidence type="ECO:0000256" key="4">
    <source>
        <dbReference type="ARBA" id="ARBA00012438"/>
    </source>
</evidence>
<dbReference type="PRINTS" id="PR00344">
    <property type="entry name" value="BCTRLSENSOR"/>
</dbReference>
<dbReference type="InterPro" id="IPR004358">
    <property type="entry name" value="Sig_transdc_His_kin-like_C"/>
</dbReference>
<keyword evidence="8" id="KW-0547">Nucleotide-binding</keyword>
<keyword evidence="15" id="KW-0175">Coiled coil</keyword>
<dbReference type="PROSITE" id="PS50109">
    <property type="entry name" value="HIS_KIN"/>
    <property type="match status" value="1"/>
</dbReference>
<evidence type="ECO:0000256" key="8">
    <source>
        <dbReference type="ARBA" id="ARBA00022741"/>
    </source>
</evidence>
<organism evidence="20 21">
    <name type="scientific">Lederbergia citri</name>
    <dbReference type="NCBI Taxonomy" id="2833580"/>
    <lineage>
        <taxon>Bacteria</taxon>
        <taxon>Bacillati</taxon>
        <taxon>Bacillota</taxon>
        <taxon>Bacilli</taxon>
        <taxon>Bacillales</taxon>
        <taxon>Bacillaceae</taxon>
        <taxon>Lederbergia</taxon>
    </lineage>
</organism>
<dbReference type="SMART" id="SM00388">
    <property type="entry name" value="HisKA"/>
    <property type="match status" value="1"/>
</dbReference>
<evidence type="ECO:0000256" key="14">
    <source>
        <dbReference type="PROSITE-ProRule" id="PRU00169"/>
    </source>
</evidence>
<dbReference type="InterPro" id="IPR005467">
    <property type="entry name" value="His_kinase_dom"/>
</dbReference>
<evidence type="ECO:0000256" key="10">
    <source>
        <dbReference type="ARBA" id="ARBA00022840"/>
    </source>
</evidence>
<dbReference type="AlphaFoldDB" id="A0A942TKQ8"/>
<dbReference type="InterPro" id="IPR036097">
    <property type="entry name" value="HisK_dim/P_sf"/>
</dbReference>
<comment type="caution">
    <text evidence="20">The sequence shown here is derived from an EMBL/GenBank/DDBJ whole genome shotgun (WGS) entry which is preliminary data.</text>
</comment>
<feature type="domain" description="Response regulatory" evidence="18">
    <location>
        <begin position="810"/>
        <end position="924"/>
    </location>
</feature>
<dbReference type="InterPro" id="IPR036890">
    <property type="entry name" value="HATPase_C_sf"/>
</dbReference>
<dbReference type="SMART" id="SM00448">
    <property type="entry name" value="REC"/>
    <property type="match status" value="2"/>
</dbReference>
<accession>A0A942TKQ8</accession>
<evidence type="ECO:0000256" key="5">
    <source>
        <dbReference type="ARBA" id="ARBA00022475"/>
    </source>
</evidence>
<dbReference type="SUPFAM" id="SSF47384">
    <property type="entry name" value="Homodimeric domain of signal transducing histidine kinase"/>
    <property type="match status" value="1"/>
</dbReference>
<dbReference type="SUPFAM" id="SSF158472">
    <property type="entry name" value="HAMP domain-like"/>
    <property type="match status" value="1"/>
</dbReference>
<dbReference type="PROSITE" id="PS50110">
    <property type="entry name" value="RESPONSE_REGULATORY"/>
    <property type="match status" value="2"/>
</dbReference>
<feature type="coiled-coil region" evidence="15">
    <location>
        <begin position="431"/>
        <end position="532"/>
    </location>
</feature>
<dbReference type="Gene3D" id="3.30.565.10">
    <property type="entry name" value="Histidine kinase-like ATPase, C-terminal domain"/>
    <property type="match status" value="1"/>
</dbReference>
<dbReference type="Pfam" id="PF00672">
    <property type="entry name" value="HAMP"/>
    <property type="match status" value="1"/>
</dbReference>
<comment type="similarity">
    <text evidence="3">In the N-terminal section; belongs to the phytochrome family.</text>
</comment>
<dbReference type="SMART" id="SM00304">
    <property type="entry name" value="HAMP"/>
    <property type="match status" value="1"/>
</dbReference>
<keyword evidence="16" id="KW-0812">Transmembrane</keyword>
<dbReference type="InterPro" id="IPR003660">
    <property type="entry name" value="HAMP_dom"/>
</dbReference>
<dbReference type="GO" id="GO:0005886">
    <property type="term" value="C:plasma membrane"/>
    <property type="evidence" value="ECO:0007669"/>
    <property type="project" value="UniProtKB-SubCell"/>
</dbReference>
<dbReference type="CDD" id="cd16922">
    <property type="entry name" value="HATPase_EvgS-ArcB-TorS-like"/>
    <property type="match status" value="1"/>
</dbReference>
<dbReference type="SMART" id="SM00387">
    <property type="entry name" value="HATPase_c"/>
    <property type="match status" value="1"/>
</dbReference>
<protein>
    <recommendedName>
        <fullName evidence="13">Circadian input-output histidine kinase CikA</fullName>
        <ecNumber evidence="4">2.7.13.3</ecNumber>
    </recommendedName>
</protein>
<dbReference type="InterPro" id="IPR003018">
    <property type="entry name" value="GAF"/>
</dbReference>
<dbReference type="Gene3D" id="3.30.450.40">
    <property type="match status" value="1"/>
</dbReference>
<dbReference type="InterPro" id="IPR029016">
    <property type="entry name" value="GAF-like_dom_sf"/>
</dbReference>
<dbReference type="GO" id="GO:0005524">
    <property type="term" value="F:ATP binding"/>
    <property type="evidence" value="ECO:0007669"/>
    <property type="project" value="UniProtKB-KW"/>
</dbReference>
<comment type="catalytic activity">
    <reaction evidence="1">
        <text>ATP + protein L-histidine = ADP + protein N-phospho-L-histidine.</text>
        <dbReference type="EC" id="2.7.13.3"/>
    </reaction>
</comment>
<dbReference type="CDD" id="cd06225">
    <property type="entry name" value="HAMP"/>
    <property type="match status" value="1"/>
</dbReference>
<dbReference type="CDD" id="cd17546">
    <property type="entry name" value="REC_hyHK_CKI1_RcsC-like"/>
    <property type="match status" value="1"/>
</dbReference>
<dbReference type="Pfam" id="PF00512">
    <property type="entry name" value="HisKA"/>
    <property type="match status" value="1"/>
</dbReference>
<dbReference type="EC" id="2.7.13.3" evidence="4"/>
<keyword evidence="16" id="KW-1133">Transmembrane helix</keyword>
<dbReference type="InterPro" id="IPR011006">
    <property type="entry name" value="CheY-like_superfamily"/>
</dbReference>
<evidence type="ECO:0000256" key="12">
    <source>
        <dbReference type="ARBA" id="ARBA00023136"/>
    </source>
</evidence>
<evidence type="ECO:0000256" key="11">
    <source>
        <dbReference type="ARBA" id="ARBA00023012"/>
    </source>
</evidence>
<evidence type="ECO:0000259" key="18">
    <source>
        <dbReference type="PROSITE" id="PS50110"/>
    </source>
</evidence>
<evidence type="ECO:0000256" key="3">
    <source>
        <dbReference type="ARBA" id="ARBA00006402"/>
    </source>
</evidence>
<feature type="modified residue" description="4-aspartylphosphate" evidence="14">
    <location>
        <position position="1003"/>
    </location>
</feature>
<dbReference type="PROSITE" id="PS50885">
    <property type="entry name" value="HAMP"/>
    <property type="match status" value="1"/>
</dbReference>
<evidence type="ECO:0000256" key="1">
    <source>
        <dbReference type="ARBA" id="ARBA00000085"/>
    </source>
</evidence>
<keyword evidence="12 16" id="KW-0472">Membrane</keyword>
<evidence type="ECO:0000313" key="20">
    <source>
        <dbReference type="EMBL" id="MBS4197759.1"/>
    </source>
</evidence>
<feature type="transmembrane region" description="Helical" evidence="16">
    <location>
        <begin position="183"/>
        <end position="202"/>
    </location>
</feature>
<dbReference type="InterPro" id="IPR003594">
    <property type="entry name" value="HATPase_dom"/>
</dbReference>
<evidence type="ECO:0000313" key="21">
    <source>
        <dbReference type="Proteomes" id="UP000681414"/>
    </source>
</evidence>
<sequence length="1077" mass="121421">MKIRTKLLLALSTLPIVLIVLIGAGLIQINHLNIASNVIEDNYDASILAGQIRADIKDERILLRNLVIFTDEVTIQEEIHQLRLINENIKKNISILESKISTKDQVEATERLIKINDDFNVYKERLLTFVSEDKKEEARALIKENSKHLDDQLTNVIADITDSFNDELGASLNTMKKDSQRDIIISSVLLALCIMLVLWILYKSIWTLSTRLNKMSSIMSNVANGNTDLNTKVEVLSNDEIDEVARSFNQMGDSLIEQMKKQQELTWTKTNIADITTSLSGVHDLETLGSTFLSKVVPTVEAAHAVLYVIDIDAKNEDIMYKLLSSYAFKERKHVTNTIQAGEGLIGQAILEKSPIILTDVPSDYVRVSSGLGEAAPLNLYVLPIIFEREVKAVLEIASFKPFNETQQNFLEELMHDAGTIIESVMSRIQLANLLEESQMLMEEIQAQSEELQSQQEELRAANEELEEQTSALRQSEEKLQIQQEELEQTNADLEEKAKSLEVQNKNFERVNREVEKARAELEAKAEQLALSSTYKSEFLANMSHELRTPLNSLLILSKLLADNPEQNLSPKQVEYSKTIYSSGQDLLLLINDILDLAKIESGKMSVNLSNVMYKDIVDFVEKNFRPVADKKGLSLKIQLKHDLPPFIYSDEARIQQVLKNLLSNAFKFTEQGEVKVDISKANHHDMIAFSVTDTGIGISKDKQDIIFEAFQQADGTTSRKYGGTGLGLSISRESAALLGGEIMVESTEGVGSTFTFYVGNYKNEINHNIKVGQDEAAVSIETSTLQLGTSEQHQSHSDRPKAENSHIKRLLIVDDDLRQRNSIMELISDMDFIMKSVSTGQEVIEQLKVNKFDCLILDLGLKDTSGFDLIERICEENHEIKVFVYTGRDLTLKEEMQLNKHAHTIIIKNEHSPQRLKAELQLYLSESSQSDEKDHLSNIEELSKNKELKGKKVLLVDDDVRNVFAISSILETSGMEVIFAENGLESLELLQDRTDIDIVLMDIMMPEMDGYEAIERIRKVPDNKTLPIIAVTAKAMKEDREKCLAVGASDYLVKPVDPDQLISLIKVWLYNGERDN</sequence>
<dbReference type="Gene3D" id="3.40.50.2300">
    <property type="match status" value="2"/>
</dbReference>
<dbReference type="SUPFAM" id="SSF55781">
    <property type="entry name" value="GAF domain-like"/>
    <property type="match status" value="1"/>
</dbReference>
<comment type="subcellular location">
    <subcellularLocation>
        <location evidence="2">Cell membrane</location>
        <topology evidence="2">Multi-pass membrane protein</topology>
    </subcellularLocation>
</comment>
<dbReference type="Gene3D" id="6.10.340.10">
    <property type="match status" value="1"/>
</dbReference>
<feature type="domain" description="Histidine kinase" evidence="17">
    <location>
        <begin position="542"/>
        <end position="763"/>
    </location>
</feature>
<evidence type="ECO:0000256" key="6">
    <source>
        <dbReference type="ARBA" id="ARBA00022553"/>
    </source>
</evidence>
<evidence type="ECO:0000256" key="9">
    <source>
        <dbReference type="ARBA" id="ARBA00022777"/>
    </source>
</evidence>
<evidence type="ECO:0000259" key="17">
    <source>
        <dbReference type="PROSITE" id="PS50109"/>
    </source>
</evidence>
<evidence type="ECO:0000256" key="7">
    <source>
        <dbReference type="ARBA" id="ARBA00022679"/>
    </source>
</evidence>
<dbReference type="Pfam" id="PF00072">
    <property type="entry name" value="Response_reg"/>
    <property type="match status" value="2"/>
</dbReference>
<feature type="domain" description="HAMP" evidence="19">
    <location>
        <begin position="206"/>
        <end position="260"/>
    </location>
</feature>
<feature type="domain" description="Response regulatory" evidence="18">
    <location>
        <begin position="953"/>
        <end position="1070"/>
    </location>
</feature>
<keyword evidence="21" id="KW-1185">Reference proteome</keyword>
<dbReference type="Pfam" id="PF12729">
    <property type="entry name" value="4HB_MCP_1"/>
    <property type="match status" value="1"/>
</dbReference>
<evidence type="ECO:0000256" key="15">
    <source>
        <dbReference type="SAM" id="Coils"/>
    </source>
</evidence>
<dbReference type="SUPFAM" id="SSF55874">
    <property type="entry name" value="ATPase domain of HSP90 chaperone/DNA topoisomerase II/histidine kinase"/>
    <property type="match status" value="1"/>
</dbReference>
<dbReference type="GO" id="GO:0000155">
    <property type="term" value="F:phosphorelay sensor kinase activity"/>
    <property type="evidence" value="ECO:0007669"/>
    <property type="project" value="InterPro"/>
</dbReference>
<keyword evidence="10" id="KW-0067">ATP-binding</keyword>
<dbReference type="PANTHER" id="PTHR45339">
    <property type="entry name" value="HYBRID SIGNAL TRANSDUCTION HISTIDINE KINASE J"/>
    <property type="match status" value="1"/>
</dbReference>
<keyword evidence="5" id="KW-1003">Cell membrane</keyword>
<dbReference type="Gene3D" id="1.10.287.130">
    <property type="match status" value="1"/>
</dbReference>
<evidence type="ECO:0000256" key="13">
    <source>
        <dbReference type="ARBA" id="ARBA00074306"/>
    </source>
</evidence>
<evidence type="ECO:0000256" key="2">
    <source>
        <dbReference type="ARBA" id="ARBA00004651"/>
    </source>
</evidence>
<dbReference type="EMBL" id="JAGYPG010000005">
    <property type="protein sequence ID" value="MBS4197759.1"/>
    <property type="molecule type" value="Genomic_DNA"/>
</dbReference>
<dbReference type="SUPFAM" id="SSF52172">
    <property type="entry name" value="CheY-like"/>
    <property type="match status" value="2"/>
</dbReference>
<reference evidence="20 21" key="1">
    <citation type="submission" date="2021-05" db="EMBL/GenBank/DDBJ databases">
        <title>Novel Bacillus species.</title>
        <authorList>
            <person name="Liu G."/>
        </authorList>
    </citation>
    <scope>NUCLEOTIDE SEQUENCE [LARGE SCALE GENOMIC DNA]</scope>
    <source>
        <strain evidence="21">FJAT-49780</strain>
    </source>
</reference>
<keyword evidence="11" id="KW-0902">Two-component regulatory system</keyword>
<evidence type="ECO:0000256" key="16">
    <source>
        <dbReference type="SAM" id="Phobius"/>
    </source>
</evidence>
<dbReference type="PANTHER" id="PTHR45339:SF1">
    <property type="entry name" value="HYBRID SIGNAL TRANSDUCTION HISTIDINE KINASE J"/>
    <property type="match status" value="1"/>
</dbReference>
<evidence type="ECO:0000259" key="19">
    <source>
        <dbReference type="PROSITE" id="PS50885"/>
    </source>
</evidence>